<feature type="coiled-coil region" evidence="1">
    <location>
        <begin position="205"/>
        <end position="235"/>
    </location>
</feature>
<dbReference type="EMBL" id="JANVFS010000018">
    <property type="protein sequence ID" value="KAJ4477719.1"/>
    <property type="molecule type" value="Genomic_DNA"/>
</dbReference>
<comment type="caution">
    <text evidence="2">The sequence shown here is derived from an EMBL/GenBank/DDBJ whole genome shotgun (WGS) entry which is preliminary data.</text>
</comment>
<evidence type="ECO:0000313" key="2">
    <source>
        <dbReference type="EMBL" id="KAJ4477719.1"/>
    </source>
</evidence>
<dbReference type="AlphaFoldDB" id="A0A9W9A9K9"/>
<accession>A0A9W9A9K9</accession>
<gene>
    <name evidence="2" type="ORF">C8J55DRAFT_561313</name>
</gene>
<name>A0A9W9A9K9_9AGAR</name>
<organism evidence="2 3">
    <name type="scientific">Lentinula lateritia</name>
    <dbReference type="NCBI Taxonomy" id="40482"/>
    <lineage>
        <taxon>Eukaryota</taxon>
        <taxon>Fungi</taxon>
        <taxon>Dikarya</taxon>
        <taxon>Basidiomycota</taxon>
        <taxon>Agaricomycotina</taxon>
        <taxon>Agaricomycetes</taxon>
        <taxon>Agaricomycetidae</taxon>
        <taxon>Agaricales</taxon>
        <taxon>Marasmiineae</taxon>
        <taxon>Omphalotaceae</taxon>
        <taxon>Lentinula</taxon>
    </lineage>
</organism>
<keyword evidence="1" id="KW-0175">Coiled coil</keyword>
<reference evidence="2" key="2">
    <citation type="journal article" date="2023" name="Proc. Natl. Acad. Sci. U.S.A.">
        <title>A global phylogenomic analysis of the shiitake genus Lentinula.</title>
        <authorList>
            <person name="Sierra-Patev S."/>
            <person name="Min B."/>
            <person name="Naranjo-Ortiz M."/>
            <person name="Looney B."/>
            <person name="Konkel Z."/>
            <person name="Slot J.C."/>
            <person name="Sakamoto Y."/>
            <person name="Steenwyk J.L."/>
            <person name="Rokas A."/>
            <person name="Carro J."/>
            <person name="Camarero S."/>
            <person name="Ferreira P."/>
            <person name="Molpeceres G."/>
            <person name="Ruiz-Duenas F.J."/>
            <person name="Serrano A."/>
            <person name="Henrissat B."/>
            <person name="Drula E."/>
            <person name="Hughes K.W."/>
            <person name="Mata J.L."/>
            <person name="Ishikawa N.K."/>
            <person name="Vargas-Isla R."/>
            <person name="Ushijima S."/>
            <person name="Smith C.A."/>
            <person name="Donoghue J."/>
            <person name="Ahrendt S."/>
            <person name="Andreopoulos W."/>
            <person name="He G."/>
            <person name="LaButti K."/>
            <person name="Lipzen A."/>
            <person name="Ng V."/>
            <person name="Riley R."/>
            <person name="Sandor L."/>
            <person name="Barry K."/>
            <person name="Martinez A.T."/>
            <person name="Xiao Y."/>
            <person name="Gibbons J.G."/>
            <person name="Terashima K."/>
            <person name="Grigoriev I.V."/>
            <person name="Hibbett D."/>
        </authorList>
    </citation>
    <scope>NUCLEOTIDE SEQUENCE</scope>
    <source>
        <strain evidence="2">Sp2 HRB7682 ss15</strain>
    </source>
</reference>
<reference evidence="2" key="1">
    <citation type="submission" date="2022-08" db="EMBL/GenBank/DDBJ databases">
        <authorList>
            <consortium name="DOE Joint Genome Institute"/>
            <person name="Min B."/>
            <person name="Riley R."/>
            <person name="Sierra-Patev S."/>
            <person name="Naranjo-Ortiz M."/>
            <person name="Looney B."/>
            <person name="Konkel Z."/>
            <person name="Slot J.C."/>
            <person name="Sakamoto Y."/>
            <person name="Steenwyk J.L."/>
            <person name="Rokas A."/>
            <person name="Carro J."/>
            <person name="Camarero S."/>
            <person name="Ferreira P."/>
            <person name="Molpeceres G."/>
            <person name="Ruiz-Duenas F.J."/>
            <person name="Serrano A."/>
            <person name="Henrissat B."/>
            <person name="Drula E."/>
            <person name="Hughes K.W."/>
            <person name="Mata J.L."/>
            <person name="Ishikawa N.K."/>
            <person name="Vargas-Isla R."/>
            <person name="Ushijima S."/>
            <person name="Smith C.A."/>
            <person name="Ahrendt S."/>
            <person name="Andreopoulos W."/>
            <person name="He G."/>
            <person name="Labutti K."/>
            <person name="Lipzen A."/>
            <person name="Ng V."/>
            <person name="Sandor L."/>
            <person name="Barry K."/>
            <person name="Martinez A.T."/>
            <person name="Xiao Y."/>
            <person name="Gibbons J.G."/>
            <person name="Terashima K."/>
            <person name="Hibbett D.S."/>
            <person name="Grigoriev I.V."/>
        </authorList>
    </citation>
    <scope>NUCLEOTIDE SEQUENCE</scope>
    <source>
        <strain evidence="2">Sp2 HRB7682 ss15</strain>
    </source>
</reference>
<proteinExistence type="predicted"/>
<evidence type="ECO:0000256" key="1">
    <source>
        <dbReference type="SAM" id="Coils"/>
    </source>
</evidence>
<dbReference type="Proteomes" id="UP001150238">
    <property type="component" value="Unassembled WGS sequence"/>
</dbReference>
<evidence type="ECO:0000313" key="3">
    <source>
        <dbReference type="Proteomes" id="UP001150238"/>
    </source>
</evidence>
<sequence length="312" mass="35271">MDSTSTEGFPEVTMNMDSTFNPGTFDEVLTLAGFPVGNLGAIASPKYFMCLCAAYNVDSTALISCGKLDENTFKNLLAGKMQFVYKQLTSSNQGAEVQTNNLDTSASRLSQQSVMDKQKAQIYALDRFIRSIRLPIDAQENESKADILSSLRNTRGYILKIEDEIAESRKLHTQSVIHNKKHSYMVNELRLQLFESYIEADIRHREQHLKQLNKIEELERELSKQAKKDEVLEIQLAWEKLVRGKAACILLNEHDPMVAKDEALMLLKPPMGSKLPPSLKKDLESTTQDFHFARGKLFRGKVAQALLDNPQM</sequence>
<protein>
    <submittedName>
        <fullName evidence="2">Uncharacterized protein</fullName>
    </submittedName>
</protein>